<dbReference type="EMBL" id="JAEHOE010000090">
    <property type="protein sequence ID" value="KAG2487878.1"/>
    <property type="molecule type" value="Genomic_DNA"/>
</dbReference>
<comment type="caution">
    <text evidence="2">The sequence shown here is derived from an EMBL/GenBank/DDBJ whole genome shotgun (WGS) entry which is preliminary data.</text>
</comment>
<dbReference type="Pfam" id="PF06127">
    <property type="entry name" value="Mpo1-like"/>
    <property type="match status" value="1"/>
</dbReference>
<keyword evidence="1" id="KW-0812">Transmembrane</keyword>
<sequence>MSFTAPKRYKTFAEFYPFYLSQHREKGTRALHVLGTGLVLGNALAAALLLRPRLLLLCPVLGYGPAWASHALLERNKPATFTYPFYSLLADFKMFFEIITGRLTM</sequence>
<feature type="transmembrane region" description="Helical" evidence="1">
    <location>
        <begin position="30"/>
        <end position="48"/>
    </location>
</feature>
<dbReference type="AlphaFoldDB" id="A0A835XPL0"/>
<organism evidence="2 3">
    <name type="scientific">Edaphochlamys debaryana</name>
    <dbReference type="NCBI Taxonomy" id="47281"/>
    <lineage>
        <taxon>Eukaryota</taxon>
        <taxon>Viridiplantae</taxon>
        <taxon>Chlorophyta</taxon>
        <taxon>core chlorophytes</taxon>
        <taxon>Chlorophyceae</taxon>
        <taxon>CS clade</taxon>
        <taxon>Chlamydomonadales</taxon>
        <taxon>Chlamydomonadales incertae sedis</taxon>
        <taxon>Edaphochlamys</taxon>
    </lineage>
</organism>
<dbReference type="InterPro" id="IPR009305">
    <property type="entry name" value="Mpo1-like"/>
</dbReference>
<evidence type="ECO:0000256" key="1">
    <source>
        <dbReference type="SAM" id="Phobius"/>
    </source>
</evidence>
<evidence type="ECO:0000313" key="3">
    <source>
        <dbReference type="Proteomes" id="UP000612055"/>
    </source>
</evidence>
<gene>
    <name evidence="2" type="ORF">HYH03_013460</name>
</gene>
<proteinExistence type="predicted"/>
<dbReference type="OrthoDB" id="5511466at2759"/>
<keyword evidence="3" id="KW-1185">Reference proteome</keyword>
<dbReference type="PANTHER" id="PTHR34205:SF2">
    <property type="entry name" value="DUF962 DOMAIN-CONTAINING PROTEIN"/>
    <property type="match status" value="1"/>
</dbReference>
<accession>A0A835XPL0</accession>
<keyword evidence="1" id="KW-1133">Transmembrane helix</keyword>
<protein>
    <recommendedName>
        <fullName evidence="4">DUF962 domain-containing protein</fullName>
    </recommendedName>
</protein>
<dbReference type="PANTHER" id="PTHR34205">
    <property type="entry name" value="TRANSMEMBRANE PROTEIN"/>
    <property type="match status" value="1"/>
</dbReference>
<name>A0A835XPL0_9CHLO</name>
<keyword evidence="1" id="KW-0472">Membrane</keyword>
<dbReference type="Proteomes" id="UP000612055">
    <property type="component" value="Unassembled WGS sequence"/>
</dbReference>
<evidence type="ECO:0008006" key="4">
    <source>
        <dbReference type="Google" id="ProtNLM"/>
    </source>
</evidence>
<evidence type="ECO:0000313" key="2">
    <source>
        <dbReference type="EMBL" id="KAG2487878.1"/>
    </source>
</evidence>
<reference evidence="2" key="1">
    <citation type="journal article" date="2020" name="bioRxiv">
        <title>Comparative genomics of Chlamydomonas.</title>
        <authorList>
            <person name="Craig R.J."/>
            <person name="Hasan A.R."/>
            <person name="Ness R.W."/>
            <person name="Keightley P.D."/>
        </authorList>
    </citation>
    <scope>NUCLEOTIDE SEQUENCE</scope>
    <source>
        <strain evidence="2">CCAP 11/70</strain>
    </source>
</reference>